<dbReference type="GO" id="GO:0005737">
    <property type="term" value="C:cytoplasm"/>
    <property type="evidence" value="ECO:0007669"/>
    <property type="project" value="UniProtKB-SubCell"/>
</dbReference>
<evidence type="ECO:0000313" key="7">
    <source>
        <dbReference type="Proteomes" id="UP000289738"/>
    </source>
</evidence>
<dbReference type="GO" id="GO:0005634">
    <property type="term" value="C:nucleus"/>
    <property type="evidence" value="ECO:0007669"/>
    <property type="project" value="UniProtKB-SubCell"/>
</dbReference>
<sequence>MEERRRGCSVATEAPSPLLGLVAIAVLPPLGCCAAAEELEGMSRRHHALSPSCCVVAHLFFTVAAHLFFTVAAHHQRHILCHQFESGYGFDSDDELQRLIKIEKQMGKRKKLGSRIELDAAATKLQKVYKSYRTRRNLADCAVVVEELWWKTLDFATLKRSSVSFFDVEKQESAVSRWARARTRAAKDNLNFIEKVVSSGSRAVHCCDSTLSLKQNHISRGITFSREVKILWDLNWVKDGCKTKTKVANLRERFEQHRHVLSWPKTLVNKWFNIKCKTDNFQVDDDADDDVLYQAVSRAVTAWKLVLAGNEQENEQGNEH</sequence>
<dbReference type="EMBL" id="SDMP01000020">
    <property type="protein sequence ID" value="RYQ85447.1"/>
    <property type="molecule type" value="Genomic_DNA"/>
</dbReference>
<evidence type="ECO:0000256" key="4">
    <source>
        <dbReference type="ARBA" id="ARBA00023242"/>
    </source>
</evidence>
<dbReference type="PANTHER" id="PTHR31250:SF27">
    <property type="entry name" value="IQ DOMAIN-CONTAINING PROTEIN IQM5"/>
    <property type="match status" value="1"/>
</dbReference>
<feature type="transmembrane region" description="Helical" evidence="5">
    <location>
        <begin position="48"/>
        <end position="69"/>
    </location>
</feature>
<dbReference type="InterPro" id="IPR044159">
    <property type="entry name" value="IQM"/>
</dbReference>
<organism evidence="6 7">
    <name type="scientific">Arachis hypogaea</name>
    <name type="common">Peanut</name>
    <dbReference type="NCBI Taxonomy" id="3818"/>
    <lineage>
        <taxon>Eukaryota</taxon>
        <taxon>Viridiplantae</taxon>
        <taxon>Streptophyta</taxon>
        <taxon>Embryophyta</taxon>
        <taxon>Tracheophyta</taxon>
        <taxon>Spermatophyta</taxon>
        <taxon>Magnoliopsida</taxon>
        <taxon>eudicotyledons</taxon>
        <taxon>Gunneridae</taxon>
        <taxon>Pentapetalae</taxon>
        <taxon>rosids</taxon>
        <taxon>fabids</taxon>
        <taxon>Fabales</taxon>
        <taxon>Fabaceae</taxon>
        <taxon>Papilionoideae</taxon>
        <taxon>50 kb inversion clade</taxon>
        <taxon>dalbergioids sensu lato</taxon>
        <taxon>Dalbergieae</taxon>
        <taxon>Pterocarpus clade</taxon>
        <taxon>Arachis</taxon>
    </lineage>
</organism>
<dbReference type="Proteomes" id="UP000289738">
    <property type="component" value="Chromosome B10"/>
</dbReference>
<keyword evidence="7" id="KW-1185">Reference proteome</keyword>
<keyword evidence="5" id="KW-0472">Membrane</keyword>
<keyword evidence="5" id="KW-1133">Transmembrane helix</keyword>
<gene>
    <name evidence="6" type="ORF">Ahy_B10g105011</name>
</gene>
<dbReference type="STRING" id="3818.A0A444X6Z1"/>
<reference evidence="6 7" key="1">
    <citation type="submission" date="2019-01" db="EMBL/GenBank/DDBJ databases">
        <title>Sequencing of cultivated peanut Arachis hypogaea provides insights into genome evolution and oil improvement.</title>
        <authorList>
            <person name="Chen X."/>
        </authorList>
    </citation>
    <scope>NUCLEOTIDE SEQUENCE [LARGE SCALE GENOMIC DNA]</scope>
    <source>
        <strain evidence="7">cv. Fuhuasheng</strain>
        <tissue evidence="6">Leaves</tissue>
    </source>
</reference>
<evidence type="ECO:0000256" key="3">
    <source>
        <dbReference type="ARBA" id="ARBA00022490"/>
    </source>
</evidence>
<keyword evidence="3" id="KW-0963">Cytoplasm</keyword>
<name>A0A444X6Z1_ARAHY</name>
<evidence type="ECO:0000256" key="2">
    <source>
        <dbReference type="ARBA" id="ARBA00004496"/>
    </source>
</evidence>
<dbReference type="PANTHER" id="PTHR31250">
    <property type="entry name" value="IQ DOMAIN-CONTAINING PROTEIN IQM3"/>
    <property type="match status" value="1"/>
</dbReference>
<evidence type="ECO:0000256" key="1">
    <source>
        <dbReference type="ARBA" id="ARBA00004123"/>
    </source>
</evidence>
<dbReference type="AlphaFoldDB" id="A0A444X6Z1"/>
<evidence type="ECO:0000313" key="6">
    <source>
        <dbReference type="EMBL" id="RYQ85447.1"/>
    </source>
</evidence>
<evidence type="ECO:0000256" key="5">
    <source>
        <dbReference type="SAM" id="Phobius"/>
    </source>
</evidence>
<protein>
    <submittedName>
        <fullName evidence="6">Uncharacterized protein</fullName>
    </submittedName>
</protein>
<proteinExistence type="predicted"/>
<comment type="caution">
    <text evidence="6">The sequence shown here is derived from an EMBL/GenBank/DDBJ whole genome shotgun (WGS) entry which is preliminary data.</text>
</comment>
<keyword evidence="5" id="KW-0812">Transmembrane</keyword>
<comment type="subcellular location">
    <subcellularLocation>
        <location evidence="2">Cytoplasm</location>
    </subcellularLocation>
    <subcellularLocation>
        <location evidence="1">Nucleus</location>
    </subcellularLocation>
</comment>
<keyword evidence="4" id="KW-0539">Nucleus</keyword>
<accession>A0A444X6Z1</accession>